<sequence>MPEYPSSCSLSINAPLATLTLPSFFLFHGIFVFNWITMYQRHCCILSGLFHKRSSKQRALTHFACKLNTVGSGEAPQKGQSPPFFLCIASDTNAL</sequence>
<dbReference type="EMBL" id="LACI01001514">
    <property type="protein sequence ID" value="KJU84344.1"/>
    <property type="molecule type" value="Genomic_DNA"/>
</dbReference>
<keyword evidence="1" id="KW-0472">Membrane</keyword>
<dbReference type="Proteomes" id="UP000033423">
    <property type="component" value="Unassembled WGS sequence"/>
</dbReference>
<keyword evidence="3" id="KW-1185">Reference proteome</keyword>
<keyword evidence="1" id="KW-0812">Transmembrane</keyword>
<gene>
    <name evidence="2" type="ORF">MBAV_003463</name>
</gene>
<comment type="caution">
    <text evidence="2">The sequence shown here is derived from an EMBL/GenBank/DDBJ whole genome shotgun (WGS) entry which is preliminary data.</text>
</comment>
<dbReference type="AlphaFoldDB" id="A0A0F3GQW6"/>
<keyword evidence="1" id="KW-1133">Transmembrane helix</keyword>
<accession>A0A0F3GQW6</accession>
<organism evidence="2 3">
    <name type="scientific">Candidatus Magnetobacterium bavaricum</name>
    <dbReference type="NCBI Taxonomy" id="29290"/>
    <lineage>
        <taxon>Bacteria</taxon>
        <taxon>Pseudomonadati</taxon>
        <taxon>Nitrospirota</taxon>
        <taxon>Thermodesulfovibrionia</taxon>
        <taxon>Thermodesulfovibrionales</taxon>
        <taxon>Candidatus Magnetobacteriaceae</taxon>
        <taxon>Candidatus Magnetobacterium</taxon>
    </lineage>
</organism>
<feature type="transmembrane region" description="Helical" evidence="1">
    <location>
        <begin position="12"/>
        <end position="36"/>
    </location>
</feature>
<evidence type="ECO:0000313" key="3">
    <source>
        <dbReference type="Proteomes" id="UP000033423"/>
    </source>
</evidence>
<evidence type="ECO:0000313" key="2">
    <source>
        <dbReference type="EMBL" id="KJU84344.1"/>
    </source>
</evidence>
<reference evidence="2 3" key="1">
    <citation type="submission" date="2015-02" db="EMBL/GenBank/DDBJ databases">
        <title>Single-cell genomics of uncultivated deep-branching MTB reveals a conserved set of magnetosome genes.</title>
        <authorList>
            <person name="Kolinko S."/>
            <person name="Richter M."/>
            <person name="Glockner F.O."/>
            <person name="Brachmann A."/>
            <person name="Schuler D."/>
        </authorList>
    </citation>
    <scope>NUCLEOTIDE SEQUENCE [LARGE SCALE GENOMIC DNA]</scope>
    <source>
        <strain evidence="2">TM-1</strain>
    </source>
</reference>
<protein>
    <submittedName>
        <fullName evidence="2">Uncharacterized protein</fullName>
    </submittedName>
</protein>
<proteinExistence type="predicted"/>
<evidence type="ECO:0000256" key="1">
    <source>
        <dbReference type="SAM" id="Phobius"/>
    </source>
</evidence>
<name>A0A0F3GQW6_9BACT</name>